<comment type="caution">
    <text evidence="2">The sequence shown here is derived from an EMBL/GenBank/DDBJ whole genome shotgun (WGS) entry which is preliminary data.</text>
</comment>
<reference evidence="2 3" key="1">
    <citation type="submission" date="2023-07" db="EMBL/GenBank/DDBJ databases">
        <title>Genomic Encyclopedia of Type Strains, Phase IV (KMG-IV): sequencing the most valuable type-strain genomes for metagenomic binning, comparative biology and taxonomic classification.</title>
        <authorList>
            <person name="Goeker M."/>
        </authorList>
    </citation>
    <scope>NUCLEOTIDE SEQUENCE [LARGE SCALE GENOMIC DNA]</scope>
    <source>
        <strain evidence="2 3">DSM 18695</strain>
    </source>
</reference>
<dbReference type="RefSeq" id="WP_307346670.1">
    <property type="nucleotide sequence ID" value="NZ_JAUSVS010000001.1"/>
</dbReference>
<dbReference type="Proteomes" id="UP001228905">
    <property type="component" value="Unassembled WGS sequence"/>
</dbReference>
<feature type="chain" id="PRO_5045606222" description="DUF2059 domain-containing protein" evidence="1">
    <location>
        <begin position="26"/>
        <end position="248"/>
    </location>
</feature>
<evidence type="ECO:0000313" key="3">
    <source>
        <dbReference type="Proteomes" id="UP001228905"/>
    </source>
</evidence>
<evidence type="ECO:0000256" key="1">
    <source>
        <dbReference type="SAM" id="SignalP"/>
    </source>
</evidence>
<accession>A0ABU0IP81</accession>
<proteinExistence type="predicted"/>
<sequence>MSKAGLVCSATMGLVFAFAASEASAAVTPQQAARMDGVARYAVVQSFCVKIGFQVDESAASAAYDALVNDPRFVGMTRAELDATFDSSIQRVGAVFSRDSKAAASKAGSLDARPVIEAFFRRIDAVCLEASTDPVFSRAFKAASPEVRGATRTALVGDLMAKGGQASWQTPVMRARADLLYITGACSARLPRQDVERYSALVDKAATEKERAYYSDSLRDGLDAASELGFDDGQCRRLTATYSAAVTF</sequence>
<evidence type="ECO:0000313" key="2">
    <source>
        <dbReference type="EMBL" id="MDQ0463201.1"/>
    </source>
</evidence>
<keyword evidence="3" id="KW-1185">Reference proteome</keyword>
<feature type="signal peptide" evidence="1">
    <location>
        <begin position="1"/>
        <end position="25"/>
    </location>
</feature>
<keyword evidence="1" id="KW-0732">Signal</keyword>
<dbReference type="EMBL" id="JAUSVS010000001">
    <property type="protein sequence ID" value="MDQ0463201.1"/>
    <property type="molecule type" value="Genomic_DNA"/>
</dbReference>
<gene>
    <name evidence="2" type="ORF">QO010_000949</name>
</gene>
<organism evidence="2 3">
    <name type="scientific">Caulobacter ginsengisoli</name>
    <dbReference type="NCBI Taxonomy" id="400775"/>
    <lineage>
        <taxon>Bacteria</taxon>
        <taxon>Pseudomonadati</taxon>
        <taxon>Pseudomonadota</taxon>
        <taxon>Alphaproteobacteria</taxon>
        <taxon>Caulobacterales</taxon>
        <taxon>Caulobacteraceae</taxon>
        <taxon>Caulobacter</taxon>
    </lineage>
</organism>
<protein>
    <recommendedName>
        <fullName evidence="4">DUF2059 domain-containing protein</fullName>
    </recommendedName>
</protein>
<evidence type="ECO:0008006" key="4">
    <source>
        <dbReference type="Google" id="ProtNLM"/>
    </source>
</evidence>
<name>A0ABU0IP81_9CAUL</name>